<evidence type="ECO:0000256" key="1">
    <source>
        <dbReference type="ARBA" id="ARBA00022737"/>
    </source>
</evidence>
<keyword evidence="3" id="KW-0624">Polysaccharide degradation</keyword>
<reference evidence="8 9" key="1">
    <citation type="submission" date="2020-03" db="EMBL/GenBank/DDBJ databases">
        <title>Two novel Motilibacter sp.</title>
        <authorList>
            <person name="Liu S."/>
        </authorList>
    </citation>
    <scope>NUCLEOTIDE SEQUENCE [LARGE SCALE GENOMIC DNA]</scope>
    <source>
        <strain evidence="8 9">E257</strain>
    </source>
</reference>
<dbReference type="InterPro" id="IPR003961">
    <property type="entry name" value="FN3_dom"/>
</dbReference>
<keyword evidence="9" id="KW-1185">Reference proteome</keyword>
<keyword evidence="2" id="KW-0378">Hydrolase</keyword>
<proteinExistence type="predicted"/>
<dbReference type="Gene3D" id="2.60.40.10">
    <property type="entry name" value="Immunoglobulins"/>
    <property type="match status" value="5"/>
</dbReference>
<dbReference type="Gene3D" id="3.30.1330.60">
    <property type="entry name" value="OmpA-like domain"/>
    <property type="match status" value="1"/>
</dbReference>
<feature type="domain" description="OmpA-like" evidence="7">
    <location>
        <begin position="1066"/>
        <end position="1177"/>
    </location>
</feature>
<dbReference type="CDD" id="cd07185">
    <property type="entry name" value="OmpA_C-like"/>
    <property type="match status" value="1"/>
</dbReference>
<keyword evidence="4" id="KW-0472">Membrane</keyword>
<evidence type="ECO:0000256" key="4">
    <source>
        <dbReference type="PROSITE-ProRule" id="PRU00473"/>
    </source>
</evidence>
<dbReference type="PROSITE" id="PS50853">
    <property type="entry name" value="FN3"/>
    <property type="match status" value="5"/>
</dbReference>
<organism evidence="8 9">
    <name type="scientific">Motilibacter deserti</name>
    <dbReference type="NCBI Taxonomy" id="2714956"/>
    <lineage>
        <taxon>Bacteria</taxon>
        <taxon>Bacillati</taxon>
        <taxon>Actinomycetota</taxon>
        <taxon>Actinomycetes</taxon>
        <taxon>Motilibacterales</taxon>
        <taxon>Motilibacteraceae</taxon>
        <taxon>Motilibacter</taxon>
    </lineage>
</organism>
<keyword evidence="5" id="KW-0732">Signal</keyword>
<dbReference type="Proteomes" id="UP000800981">
    <property type="component" value="Unassembled WGS sequence"/>
</dbReference>
<dbReference type="PRINTS" id="PR00014">
    <property type="entry name" value="FNTYPEIII"/>
</dbReference>
<feature type="domain" description="Fibronectin type-III" evidence="6">
    <location>
        <begin position="727"/>
        <end position="822"/>
    </location>
</feature>
<dbReference type="RefSeq" id="WP_166280329.1">
    <property type="nucleotide sequence ID" value="NZ_JAANNP010000002.1"/>
</dbReference>
<name>A0ABX0GS24_9ACTN</name>
<evidence type="ECO:0000259" key="6">
    <source>
        <dbReference type="PROSITE" id="PS50853"/>
    </source>
</evidence>
<sequence>MATALAIASTGAVATATSASAADATYALQGLRFVNVSDSPWYDDYSGRVTSDGTIAIGFDPDDGPFVPVLKAEGRVQVYYNDGAPHFTISGSAAEATTGKDVQFLQGNQDFVIDSLVGEGTPIYSSYKYINIFDDSYFTPRRVQMESTPSGGRLDFQGTLGVPALGNLQLPIQEKNEVRAEPGRLALSGVGPEITADGFGIGNYGPHLFNDAVDPGDKLTIDYAYDSEHDTDTFTVRGKGSLQVPGGAQRAAIELGGTDAQGEQLDPLVVRDGQVAALEARAIGTLSAGYVNIEPVNVIARYLPPKDDSIFARLGFSGPARLSNAGDAPVDVTLDAPGMVLTVSGWDPFGYTLLGTLKASLANGHYKSLYSNGGNIVLNGPVEIAVAPGTYVGDNFPLVQVNNGSVSGAFTNASDGTVLTLPDGRKFRVDYRPDTVLATQVPGVAAPAAPARPTVVRGDRQATVSWTEPEANGDPITKYTVTAHDANGVVDTLTAGPDARSLPFPGLTNGTAYTFTVVAHNGTGASDPSPASAEATPAAVPGAPTAVSALRGDAKATVSWSPPSDSGGDAVVAYTVTASPGGATQRVPGNQFSVVLGGLANGVAHTFVVTAENAVGAGVASAASAPVTPATVPDAATDIMAVPGSGKATVSWTAPAVDGGEAVSKYKVVTYDAHGGYLKDETVVGATSLLVTGLVNGARYSFRVSAVNAVGGSTLSAFSAPVVPCDAPGAPVEVSAQAGDGRATVTWSAPLSDGGAPVTGYLVTAYDAEGRPAGSVRAGAQATSAVVEGLTGGVAYTFRIAAENATGAGELSGASAAVTPRGVAGAPADVTAVAGDRQATVSWKAPARDGGAPITGYTVVASPGGTSVVVGADARSVVVPGLANGTAYTFTVTATNALGQSSPSAASTATVPVAAAPVVPAPAPVAPAPVAPGPVAPAPVAPAPVAPAPVAPAPTPTPAPAIVVPAKAATKVKQNSVAVGCTAGTGTVTACEIKLVATVRGKQVVIGRGTFTGAGEASSVDVKVVLTPAGKKLVARPGGLRTQVVASVETTAAAEPTVLKAVATVVPPRVIVTPADLLFAYGSAELTPKGRRYVAGLRERVGAAKAARFEGYTDSAGSAALNQRLGLARAKAVAAALGLDESVKVTFVSFGETNPHASNATADGRAANRRVDIVLSY</sequence>
<evidence type="ECO:0000313" key="8">
    <source>
        <dbReference type="EMBL" id="NHC13669.1"/>
    </source>
</evidence>
<evidence type="ECO:0000256" key="5">
    <source>
        <dbReference type="SAM" id="SignalP"/>
    </source>
</evidence>
<dbReference type="SMART" id="SM00060">
    <property type="entry name" value="FN3"/>
    <property type="match status" value="5"/>
</dbReference>
<protein>
    <submittedName>
        <fullName evidence="8">OmpA family protein</fullName>
    </submittedName>
</protein>
<accession>A0ABX0GS24</accession>
<dbReference type="Pfam" id="PF00691">
    <property type="entry name" value="OmpA"/>
    <property type="match status" value="1"/>
</dbReference>
<dbReference type="EMBL" id="JAANNP010000002">
    <property type="protein sequence ID" value="NHC13669.1"/>
    <property type="molecule type" value="Genomic_DNA"/>
</dbReference>
<dbReference type="InterPro" id="IPR050964">
    <property type="entry name" value="Striated_Muscle_Regulatory"/>
</dbReference>
<gene>
    <name evidence="8" type="ORF">G9H71_07730</name>
</gene>
<feature type="domain" description="Fibronectin type-III" evidence="6">
    <location>
        <begin position="635"/>
        <end position="726"/>
    </location>
</feature>
<evidence type="ECO:0000313" key="9">
    <source>
        <dbReference type="Proteomes" id="UP000800981"/>
    </source>
</evidence>
<feature type="signal peptide" evidence="5">
    <location>
        <begin position="1"/>
        <end position="21"/>
    </location>
</feature>
<dbReference type="CDD" id="cd00063">
    <property type="entry name" value="FN3"/>
    <property type="match status" value="5"/>
</dbReference>
<evidence type="ECO:0000259" key="7">
    <source>
        <dbReference type="PROSITE" id="PS51123"/>
    </source>
</evidence>
<dbReference type="InterPro" id="IPR036116">
    <property type="entry name" value="FN3_sf"/>
</dbReference>
<comment type="caution">
    <text evidence="8">The sequence shown here is derived from an EMBL/GenBank/DDBJ whole genome shotgun (WGS) entry which is preliminary data.</text>
</comment>
<keyword evidence="2" id="KW-0326">Glycosidase</keyword>
<dbReference type="PROSITE" id="PS51123">
    <property type="entry name" value="OMPA_2"/>
    <property type="match status" value="1"/>
</dbReference>
<feature type="chain" id="PRO_5045381716" evidence="5">
    <location>
        <begin position="22"/>
        <end position="1177"/>
    </location>
</feature>
<dbReference type="InterPro" id="IPR013783">
    <property type="entry name" value="Ig-like_fold"/>
</dbReference>
<feature type="domain" description="Fibronectin type-III" evidence="6">
    <location>
        <begin position="540"/>
        <end position="634"/>
    </location>
</feature>
<dbReference type="SUPFAM" id="SSF103088">
    <property type="entry name" value="OmpA-like"/>
    <property type="match status" value="1"/>
</dbReference>
<dbReference type="Pfam" id="PF00041">
    <property type="entry name" value="fn3"/>
    <property type="match status" value="5"/>
</dbReference>
<dbReference type="PANTHER" id="PTHR13817:SF73">
    <property type="entry name" value="FIBRONECTIN TYPE-III DOMAIN-CONTAINING PROTEIN"/>
    <property type="match status" value="1"/>
</dbReference>
<dbReference type="PANTHER" id="PTHR13817">
    <property type="entry name" value="TITIN"/>
    <property type="match status" value="1"/>
</dbReference>
<feature type="domain" description="Fibronectin type-III" evidence="6">
    <location>
        <begin position="446"/>
        <end position="539"/>
    </location>
</feature>
<evidence type="ECO:0000256" key="3">
    <source>
        <dbReference type="ARBA" id="ARBA00023326"/>
    </source>
</evidence>
<dbReference type="SUPFAM" id="SSF49265">
    <property type="entry name" value="Fibronectin type III"/>
    <property type="match status" value="3"/>
</dbReference>
<dbReference type="InterPro" id="IPR006665">
    <property type="entry name" value="OmpA-like"/>
</dbReference>
<keyword evidence="1" id="KW-0677">Repeat</keyword>
<evidence type="ECO:0000256" key="2">
    <source>
        <dbReference type="ARBA" id="ARBA00023295"/>
    </source>
</evidence>
<keyword evidence="3" id="KW-0119">Carbohydrate metabolism</keyword>
<feature type="domain" description="Fibronectin type-III" evidence="6">
    <location>
        <begin position="826"/>
        <end position="914"/>
    </location>
</feature>
<dbReference type="InterPro" id="IPR036737">
    <property type="entry name" value="OmpA-like_sf"/>
</dbReference>